<evidence type="ECO:0000313" key="1">
    <source>
        <dbReference type="EMBL" id="EFV45354.1"/>
    </source>
</evidence>
<reference evidence="1 2" key="1">
    <citation type="submission" date="2010-10" db="EMBL/GenBank/DDBJ databases">
        <authorList>
            <consortium name="The Broad Institute Genome Sequencing Platform"/>
            <person name="Ward D."/>
            <person name="Earl A."/>
            <person name="Feldgarden M."/>
            <person name="Young S.K."/>
            <person name="Gargeya S."/>
            <person name="Zeng Q."/>
            <person name="Alvarado L."/>
            <person name="Berlin A."/>
            <person name="Bochicchio J."/>
            <person name="Chapman S.B."/>
            <person name="Chen Z."/>
            <person name="Freedman E."/>
            <person name="Gellesch M."/>
            <person name="Goldberg J."/>
            <person name="Griggs A."/>
            <person name="Gujja S."/>
            <person name="Heilman E."/>
            <person name="Heiman D."/>
            <person name="Howarth C."/>
            <person name="Mehta T."/>
            <person name="Neiman D."/>
            <person name="Pearson M."/>
            <person name="Roberts A."/>
            <person name="Saif S."/>
            <person name="Shea T."/>
            <person name="Shenoy N."/>
            <person name="Sisk P."/>
            <person name="Stolte C."/>
            <person name="Sykes S."/>
            <person name="White J."/>
            <person name="Yandava C."/>
            <person name="Allen-Vercoe E."/>
            <person name="Sibley C."/>
            <person name="Ambrose C.E."/>
            <person name="Strauss J."/>
            <person name="Daigneault M."/>
            <person name="Haas B."/>
            <person name="Nusbaum C."/>
            <person name="Birren B."/>
        </authorList>
    </citation>
    <scope>NUCLEOTIDE SEQUENCE [LARGE SCALE GENOMIC DNA]</scope>
    <source>
        <strain evidence="1 2">3_1_6</strain>
    </source>
</reference>
<comment type="caution">
    <text evidence="1">The sequence shown here is derived from an EMBL/GenBank/DDBJ whole genome shotgun (WGS) entry which is preliminary data.</text>
</comment>
<evidence type="ECO:0000313" key="2">
    <source>
        <dbReference type="Proteomes" id="UP000006034"/>
    </source>
</evidence>
<dbReference type="Proteomes" id="UP000006034">
    <property type="component" value="Unassembled WGS sequence"/>
</dbReference>
<name>E5Y3S1_BILW3</name>
<dbReference type="HOGENOM" id="CLU_2680317_0_0_7"/>
<protein>
    <submittedName>
        <fullName evidence="1">Uncharacterized protein</fullName>
    </submittedName>
</protein>
<dbReference type="AlphaFoldDB" id="E5Y3S1"/>
<keyword evidence="2" id="KW-1185">Reference proteome</keyword>
<accession>E5Y3S1</accession>
<proteinExistence type="predicted"/>
<sequence>MKSEHLFIIRLGDGRHFEYEGTLDGAKRKASKLATPPVAIQLLAEQRLVATRRPYFGWDGKVGWHPWELLERAF</sequence>
<dbReference type="RefSeq" id="WP_005025324.1">
    <property type="nucleotide sequence ID" value="NZ_KE150238.1"/>
</dbReference>
<dbReference type="EMBL" id="ADCP02000001">
    <property type="protein sequence ID" value="EFV45354.1"/>
    <property type="molecule type" value="Genomic_DNA"/>
</dbReference>
<organism evidence="1 2">
    <name type="scientific">Bilophila wadsworthia (strain 3_1_6)</name>
    <dbReference type="NCBI Taxonomy" id="563192"/>
    <lineage>
        <taxon>Bacteria</taxon>
        <taxon>Pseudomonadati</taxon>
        <taxon>Thermodesulfobacteriota</taxon>
        <taxon>Desulfovibrionia</taxon>
        <taxon>Desulfovibrionales</taxon>
        <taxon>Desulfovibrionaceae</taxon>
        <taxon>Bilophila</taxon>
    </lineage>
</organism>
<reference evidence="1 2" key="2">
    <citation type="submission" date="2013-04" db="EMBL/GenBank/DDBJ databases">
        <title>The Genome Sequence of Bilophila wadsworthia 3_1_6.</title>
        <authorList>
            <consortium name="The Broad Institute Genomics Platform"/>
            <person name="Earl A."/>
            <person name="Ward D."/>
            <person name="Feldgarden M."/>
            <person name="Gevers D."/>
            <person name="Sibley C."/>
            <person name="Strauss J."/>
            <person name="Allen-Vercoe E."/>
            <person name="Walker B."/>
            <person name="Young S."/>
            <person name="Zeng Q."/>
            <person name="Gargeya S."/>
            <person name="Fitzgerald M."/>
            <person name="Haas B."/>
            <person name="Abouelleil A."/>
            <person name="Allen A.W."/>
            <person name="Alvarado L."/>
            <person name="Arachchi H.M."/>
            <person name="Berlin A.M."/>
            <person name="Chapman S.B."/>
            <person name="Gainer-Dewar J."/>
            <person name="Goldberg J."/>
            <person name="Griggs A."/>
            <person name="Gujja S."/>
            <person name="Hansen M."/>
            <person name="Howarth C."/>
            <person name="Imamovic A."/>
            <person name="Ireland A."/>
            <person name="Larimer J."/>
            <person name="McCowan C."/>
            <person name="Murphy C."/>
            <person name="Pearson M."/>
            <person name="Poon T.W."/>
            <person name="Priest M."/>
            <person name="Roberts A."/>
            <person name="Saif S."/>
            <person name="Shea T."/>
            <person name="Sisk P."/>
            <person name="Sykes S."/>
            <person name="Wortman J."/>
            <person name="Nusbaum C."/>
            <person name="Birren B."/>
        </authorList>
    </citation>
    <scope>NUCLEOTIDE SEQUENCE [LARGE SCALE GENOMIC DNA]</scope>
    <source>
        <strain evidence="1 2">3_1_6</strain>
    </source>
</reference>
<dbReference type="GeneID" id="78085967"/>
<gene>
    <name evidence="1" type="ORF">HMPREF0179_00832</name>
</gene>